<evidence type="ECO:0000256" key="4">
    <source>
        <dbReference type="ARBA" id="ARBA00022692"/>
    </source>
</evidence>
<evidence type="ECO:0000313" key="12">
    <source>
        <dbReference type="Proteomes" id="UP001379533"/>
    </source>
</evidence>
<keyword evidence="4 9" id="KW-0812">Transmembrane</keyword>
<dbReference type="EMBL" id="CP089982">
    <property type="protein sequence ID" value="WXA96655.1"/>
    <property type="molecule type" value="Genomic_DNA"/>
</dbReference>
<evidence type="ECO:0000256" key="7">
    <source>
        <dbReference type="ARBA" id="ARBA00023010"/>
    </source>
</evidence>
<gene>
    <name evidence="9" type="primary">tatA</name>
    <name evidence="11" type="ORF">LZC95_07380</name>
</gene>
<dbReference type="Gene3D" id="1.20.5.3310">
    <property type="match status" value="1"/>
</dbReference>
<accession>A0ABZ2KGG2</accession>
<dbReference type="InterPro" id="IPR003369">
    <property type="entry name" value="TatA/B/E"/>
</dbReference>
<dbReference type="PANTHER" id="PTHR42982:SF1">
    <property type="entry name" value="SEC-INDEPENDENT PROTEIN TRANSLOCASE PROTEIN TATA"/>
    <property type="match status" value="1"/>
</dbReference>
<comment type="subunit">
    <text evidence="9">Forms a complex with TatC.</text>
</comment>
<evidence type="ECO:0000256" key="3">
    <source>
        <dbReference type="ARBA" id="ARBA00022475"/>
    </source>
</evidence>
<keyword evidence="7 9" id="KW-0811">Translocation</keyword>
<keyword evidence="5 9" id="KW-0653">Protein transport</keyword>
<reference evidence="11 12" key="1">
    <citation type="submission" date="2021-12" db="EMBL/GenBank/DDBJ databases">
        <title>Discovery of the Pendulisporaceae a myxobacterial family with distinct sporulation behavior and unique specialized metabolism.</title>
        <authorList>
            <person name="Garcia R."/>
            <person name="Popoff A."/>
            <person name="Bader C.D."/>
            <person name="Loehr J."/>
            <person name="Walesch S."/>
            <person name="Walt C."/>
            <person name="Boldt J."/>
            <person name="Bunk B."/>
            <person name="Haeckl F.J.F.P.J."/>
            <person name="Gunesch A.P."/>
            <person name="Birkelbach J."/>
            <person name="Nuebel U."/>
            <person name="Pietschmann T."/>
            <person name="Bach T."/>
            <person name="Mueller R."/>
        </authorList>
    </citation>
    <scope>NUCLEOTIDE SEQUENCE [LARGE SCALE GENOMIC DNA]</scope>
    <source>
        <strain evidence="11 12">MSr12523</strain>
    </source>
</reference>
<evidence type="ECO:0000256" key="10">
    <source>
        <dbReference type="SAM" id="MobiDB-lite"/>
    </source>
</evidence>
<dbReference type="PANTHER" id="PTHR42982">
    <property type="entry name" value="SEC-INDEPENDENT PROTEIN TRANSLOCASE PROTEIN TATA"/>
    <property type="match status" value="1"/>
</dbReference>
<evidence type="ECO:0000256" key="2">
    <source>
        <dbReference type="ARBA" id="ARBA00022448"/>
    </source>
</evidence>
<organism evidence="11 12">
    <name type="scientific">Pendulispora brunnea</name>
    <dbReference type="NCBI Taxonomy" id="2905690"/>
    <lineage>
        <taxon>Bacteria</taxon>
        <taxon>Pseudomonadati</taxon>
        <taxon>Myxococcota</taxon>
        <taxon>Myxococcia</taxon>
        <taxon>Myxococcales</taxon>
        <taxon>Sorangiineae</taxon>
        <taxon>Pendulisporaceae</taxon>
        <taxon>Pendulispora</taxon>
    </lineage>
</organism>
<comment type="subcellular location">
    <subcellularLocation>
        <location evidence="1 9">Cell membrane</location>
        <topology evidence="1 9">Single-pass membrane protein</topology>
    </subcellularLocation>
</comment>
<feature type="compositionally biased region" description="Basic and acidic residues" evidence="10">
    <location>
        <begin position="47"/>
        <end position="58"/>
    </location>
</feature>
<evidence type="ECO:0000256" key="5">
    <source>
        <dbReference type="ARBA" id="ARBA00022927"/>
    </source>
</evidence>
<evidence type="ECO:0000256" key="6">
    <source>
        <dbReference type="ARBA" id="ARBA00022989"/>
    </source>
</evidence>
<protein>
    <recommendedName>
        <fullName evidence="9">Sec-independent protein translocase protein TatA</fullName>
    </recommendedName>
</protein>
<evidence type="ECO:0000256" key="8">
    <source>
        <dbReference type="ARBA" id="ARBA00023136"/>
    </source>
</evidence>
<dbReference type="InterPro" id="IPR006312">
    <property type="entry name" value="TatA/E"/>
</dbReference>
<evidence type="ECO:0000256" key="1">
    <source>
        <dbReference type="ARBA" id="ARBA00004162"/>
    </source>
</evidence>
<keyword evidence="2 9" id="KW-0813">Transport</keyword>
<evidence type="ECO:0000313" key="11">
    <source>
        <dbReference type="EMBL" id="WXA96655.1"/>
    </source>
</evidence>
<proteinExistence type="inferred from homology"/>
<feature type="region of interest" description="Disordered" evidence="10">
    <location>
        <begin position="38"/>
        <end position="58"/>
    </location>
</feature>
<evidence type="ECO:0000256" key="9">
    <source>
        <dbReference type="HAMAP-Rule" id="MF_00236"/>
    </source>
</evidence>
<dbReference type="HAMAP" id="MF_00236">
    <property type="entry name" value="TatA_E"/>
    <property type="match status" value="1"/>
</dbReference>
<dbReference type="Proteomes" id="UP001379533">
    <property type="component" value="Chromosome"/>
</dbReference>
<keyword evidence="3 9" id="KW-1003">Cell membrane</keyword>
<comment type="function">
    <text evidence="9">Part of the twin-arginine translocation (Tat) system that transports large folded proteins containing a characteristic twin-arginine motif in their signal peptide across membranes. TatA could form the protein-conducting channel of the Tat system.</text>
</comment>
<comment type="similarity">
    <text evidence="9">Belongs to the TatA/E family.</text>
</comment>
<sequence length="58" mass="6143">MIIALIAVVLFGAGRLADIGKGLGQGIKHFKKGLKEAEEVGKDDDEAAPKKLPEKKEA</sequence>
<name>A0ABZ2KGG2_9BACT</name>
<dbReference type="Pfam" id="PF02416">
    <property type="entry name" value="TatA_B_E"/>
    <property type="match status" value="1"/>
</dbReference>
<keyword evidence="6 9" id="KW-1133">Transmembrane helix</keyword>
<keyword evidence="12" id="KW-1185">Reference proteome</keyword>
<keyword evidence="8 9" id="KW-0472">Membrane</keyword>